<gene>
    <name evidence="1" type="ORF">C0V82_22160</name>
</gene>
<organism evidence="1 2">
    <name type="scientific">Niveispirillum cyanobacteriorum</name>
    <dbReference type="NCBI Taxonomy" id="1612173"/>
    <lineage>
        <taxon>Bacteria</taxon>
        <taxon>Pseudomonadati</taxon>
        <taxon>Pseudomonadota</taxon>
        <taxon>Alphaproteobacteria</taxon>
        <taxon>Rhodospirillales</taxon>
        <taxon>Azospirillaceae</taxon>
        <taxon>Niveispirillum</taxon>
    </lineage>
</organism>
<geneLocation type="plasmid" evidence="1 2">
    <name>unnamed1</name>
</geneLocation>
<dbReference type="KEGG" id="ncb:C0V82_22160"/>
<dbReference type="Proteomes" id="UP000234752">
    <property type="component" value="Plasmid unnamed1"/>
</dbReference>
<dbReference type="AlphaFoldDB" id="A0A2K9NJ93"/>
<keyword evidence="2" id="KW-1185">Reference proteome</keyword>
<evidence type="ECO:0000313" key="2">
    <source>
        <dbReference type="Proteomes" id="UP000234752"/>
    </source>
</evidence>
<reference evidence="1 2" key="1">
    <citation type="submission" date="2017-12" db="EMBL/GenBank/DDBJ databases">
        <title>Genomes of bacteria within cyanobacterial aggregates.</title>
        <authorList>
            <person name="Cai H."/>
        </authorList>
    </citation>
    <scope>NUCLEOTIDE SEQUENCE [LARGE SCALE GENOMIC DNA]</scope>
    <source>
        <strain evidence="1 2">TH16</strain>
        <plasmid evidence="1 2">unnamed1</plasmid>
    </source>
</reference>
<sequence>MIFDIDKWEDMMWRMMGRYLLAGVLLLGVSACVTGGQKPAMPASVWRPAWALALLPPGDAPTYDRQTVRQTLVLDADGQAVRLRFTNELGVQKLSFGPVGLPP</sequence>
<protein>
    <submittedName>
        <fullName evidence="1">Uncharacterized protein</fullName>
    </submittedName>
</protein>
<evidence type="ECO:0000313" key="1">
    <source>
        <dbReference type="EMBL" id="AUN33111.1"/>
    </source>
</evidence>
<keyword evidence="1" id="KW-0614">Plasmid</keyword>
<proteinExistence type="predicted"/>
<name>A0A2K9NJ93_9PROT</name>
<accession>A0A2K9NJ93</accession>
<dbReference type="PROSITE" id="PS51257">
    <property type="entry name" value="PROKAR_LIPOPROTEIN"/>
    <property type="match status" value="1"/>
</dbReference>
<dbReference type="EMBL" id="CP025613">
    <property type="protein sequence ID" value="AUN33111.1"/>
    <property type="molecule type" value="Genomic_DNA"/>
</dbReference>